<dbReference type="EMBL" id="CP109441">
    <property type="protein sequence ID" value="WUV45858.1"/>
    <property type="molecule type" value="Genomic_DNA"/>
</dbReference>
<dbReference type="PANTHER" id="PTHR45527">
    <property type="entry name" value="NONRIBOSOMAL PEPTIDE SYNTHETASE"/>
    <property type="match status" value="1"/>
</dbReference>
<organism evidence="2 3">
    <name type="scientific">Nocardia vinacea</name>
    <dbReference type="NCBI Taxonomy" id="96468"/>
    <lineage>
        <taxon>Bacteria</taxon>
        <taxon>Bacillati</taxon>
        <taxon>Actinomycetota</taxon>
        <taxon>Actinomycetes</taxon>
        <taxon>Mycobacteriales</taxon>
        <taxon>Nocardiaceae</taxon>
        <taxon>Nocardia</taxon>
    </lineage>
</organism>
<evidence type="ECO:0000313" key="3">
    <source>
        <dbReference type="Proteomes" id="UP001432062"/>
    </source>
</evidence>
<dbReference type="Gene3D" id="3.30.300.30">
    <property type="match status" value="1"/>
</dbReference>
<dbReference type="RefSeq" id="WP_329409364.1">
    <property type="nucleotide sequence ID" value="NZ_CP109441.1"/>
</dbReference>
<name>A0ABZ1YS36_9NOCA</name>
<dbReference type="SUPFAM" id="SSF47336">
    <property type="entry name" value="ACP-like"/>
    <property type="match status" value="1"/>
</dbReference>
<feature type="domain" description="Carrier" evidence="1">
    <location>
        <begin position="501"/>
        <end position="575"/>
    </location>
</feature>
<evidence type="ECO:0000313" key="2">
    <source>
        <dbReference type="EMBL" id="WUV45858.1"/>
    </source>
</evidence>
<dbReference type="Pfam" id="PF00501">
    <property type="entry name" value="AMP-binding"/>
    <property type="match status" value="1"/>
</dbReference>
<gene>
    <name evidence="2" type="ORF">OG563_43425</name>
</gene>
<protein>
    <submittedName>
        <fullName evidence="2">Non-ribosomal peptide synthetase</fullName>
    </submittedName>
</protein>
<keyword evidence="3" id="KW-1185">Reference proteome</keyword>
<dbReference type="CDD" id="cd05930">
    <property type="entry name" value="A_NRPS"/>
    <property type="match status" value="1"/>
</dbReference>
<dbReference type="Gene3D" id="3.40.50.12780">
    <property type="entry name" value="N-terminal domain of ligase-like"/>
    <property type="match status" value="1"/>
</dbReference>
<dbReference type="InterPro" id="IPR009081">
    <property type="entry name" value="PP-bd_ACP"/>
</dbReference>
<dbReference type="InterPro" id="IPR036736">
    <property type="entry name" value="ACP-like_sf"/>
</dbReference>
<sequence>MATGTSTVAELFREQVHRSGHATAVVHPHGRLSYRQLDDASTHQARALHRHGVRRGHLVAVYLDNSVDLVIALLAIVKSGAGYLPLAVTDPPRRTEALLRAAEPQLVLVDQHSPQWMSGLASIVPMGVETGDDDSPGNPLLGPAPHDAAYVIHTSGSTGRPKGVIIEHGALATYLRWAVTSYPGLAGLVRVHSSPAFDMAVTSLFGPLVAGGTLDVASLDDGRGTCDTPTFLKVTPAHLSLLRSAFAHCAPTSDLIVGGEALTGAVLTDWRRENPAATVVNEYGPTEATVGCCVHRVGPGDALAPGPVPIGLATPGTRLYLLDSRLLPVDEGELYIAGSQLARGYLRSPGLTAAAFVADPLGPPGTRMYRSGDRVRRRDDDLLEFAGRVDDQLSINGFRVEPGEIADMLTRAADVDRAAVVARDDGSADTGLVAYATPAPGATPTAAALRQYLADRLPGHLVPTTIVLLEAFPLTPNGKLDYAALPEPAESAGRHGDSSATPQTPTEQLVCELMAELLELDEVGVDDDFFALGGTSLAAARLVTRARRSGVDFTLTDVLSHRTVRRLLGPPFRPARH</sequence>
<dbReference type="InterPro" id="IPR025110">
    <property type="entry name" value="AMP-bd_C"/>
</dbReference>
<dbReference type="Pfam" id="PF00550">
    <property type="entry name" value="PP-binding"/>
    <property type="match status" value="1"/>
</dbReference>
<dbReference type="InterPro" id="IPR042099">
    <property type="entry name" value="ANL_N_sf"/>
</dbReference>
<dbReference type="PANTHER" id="PTHR45527:SF1">
    <property type="entry name" value="FATTY ACID SYNTHASE"/>
    <property type="match status" value="1"/>
</dbReference>
<dbReference type="Pfam" id="PF13193">
    <property type="entry name" value="AMP-binding_C"/>
    <property type="match status" value="1"/>
</dbReference>
<dbReference type="NCBIfam" id="TIGR01733">
    <property type="entry name" value="AA-adenyl-dom"/>
    <property type="match status" value="1"/>
</dbReference>
<dbReference type="Proteomes" id="UP001432062">
    <property type="component" value="Chromosome"/>
</dbReference>
<accession>A0ABZ1YS36</accession>
<dbReference type="Gene3D" id="1.10.1200.10">
    <property type="entry name" value="ACP-like"/>
    <property type="match status" value="1"/>
</dbReference>
<dbReference type="InterPro" id="IPR045851">
    <property type="entry name" value="AMP-bd_C_sf"/>
</dbReference>
<dbReference type="PROSITE" id="PS00455">
    <property type="entry name" value="AMP_BINDING"/>
    <property type="match status" value="1"/>
</dbReference>
<dbReference type="InterPro" id="IPR010071">
    <property type="entry name" value="AA_adenyl_dom"/>
</dbReference>
<proteinExistence type="predicted"/>
<dbReference type="InterPro" id="IPR020845">
    <property type="entry name" value="AMP-binding_CS"/>
</dbReference>
<dbReference type="InterPro" id="IPR000873">
    <property type="entry name" value="AMP-dep_synth/lig_dom"/>
</dbReference>
<dbReference type="SUPFAM" id="SSF56801">
    <property type="entry name" value="Acetyl-CoA synthetase-like"/>
    <property type="match status" value="1"/>
</dbReference>
<dbReference type="PROSITE" id="PS50075">
    <property type="entry name" value="CARRIER"/>
    <property type="match status" value="1"/>
</dbReference>
<reference evidence="2" key="1">
    <citation type="submission" date="2022-10" db="EMBL/GenBank/DDBJ databases">
        <title>The complete genomes of actinobacterial strains from the NBC collection.</title>
        <authorList>
            <person name="Joergensen T.S."/>
            <person name="Alvarez Arevalo M."/>
            <person name="Sterndorff E.B."/>
            <person name="Faurdal D."/>
            <person name="Vuksanovic O."/>
            <person name="Mourched A.-S."/>
            <person name="Charusanti P."/>
            <person name="Shaw S."/>
            <person name="Blin K."/>
            <person name="Weber T."/>
        </authorList>
    </citation>
    <scope>NUCLEOTIDE SEQUENCE</scope>
    <source>
        <strain evidence="2">NBC_01482</strain>
    </source>
</reference>
<evidence type="ECO:0000259" key="1">
    <source>
        <dbReference type="PROSITE" id="PS50075"/>
    </source>
</evidence>